<evidence type="ECO:0000313" key="2">
    <source>
        <dbReference type="EMBL" id="MDP9824852.1"/>
    </source>
</evidence>
<name>A0ABT9NX64_9ACTN</name>
<evidence type="ECO:0000256" key="1">
    <source>
        <dbReference type="SAM" id="MobiDB-lite"/>
    </source>
</evidence>
<organism evidence="2 3">
    <name type="scientific">Kineosporia succinea</name>
    <dbReference type="NCBI Taxonomy" id="84632"/>
    <lineage>
        <taxon>Bacteria</taxon>
        <taxon>Bacillati</taxon>
        <taxon>Actinomycetota</taxon>
        <taxon>Actinomycetes</taxon>
        <taxon>Kineosporiales</taxon>
        <taxon>Kineosporiaceae</taxon>
        <taxon>Kineosporia</taxon>
    </lineage>
</organism>
<feature type="region of interest" description="Disordered" evidence="1">
    <location>
        <begin position="1"/>
        <end position="20"/>
    </location>
</feature>
<keyword evidence="3" id="KW-1185">Reference proteome</keyword>
<proteinExistence type="predicted"/>
<gene>
    <name evidence="2" type="ORF">J2S57_000601</name>
</gene>
<reference evidence="2 3" key="1">
    <citation type="submission" date="2023-07" db="EMBL/GenBank/DDBJ databases">
        <title>Sequencing the genomes of 1000 actinobacteria strains.</title>
        <authorList>
            <person name="Klenk H.-P."/>
        </authorList>
    </citation>
    <scope>NUCLEOTIDE SEQUENCE [LARGE SCALE GENOMIC DNA]</scope>
    <source>
        <strain evidence="2 3">DSM 44388</strain>
    </source>
</reference>
<sequence length="206" mass="22037">MKTLDLVPETDGPADDPPSSPARLCLYVLGTVSVTLLGSVVVGTADAPRHDAVPSPTPFATAVQIDEAPVSLREVCPVRTDHRNQLTVTFALANTDASIVLVSKISSPAVGALRQLGVTRAGGDCAKPGRKGAKAVIRPRATRFYTVRWNLPDSCPERYPLRARVTYLSPDDDKPRKSDVRLLPDLGGIGFVQCPTARTEFPQAEP</sequence>
<accession>A0ABT9NX64</accession>
<dbReference type="Proteomes" id="UP001235712">
    <property type="component" value="Unassembled WGS sequence"/>
</dbReference>
<comment type="caution">
    <text evidence="2">The sequence shown here is derived from an EMBL/GenBank/DDBJ whole genome shotgun (WGS) entry which is preliminary data.</text>
</comment>
<dbReference type="EMBL" id="JAUSQZ010000001">
    <property type="protein sequence ID" value="MDP9824852.1"/>
    <property type="molecule type" value="Genomic_DNA"/>
</dbReference>
<evidence type="ECO:0008006" key="4">
    <source>
        <dbReference type="Google" id="ProtNLM"/>
    </source>
</evidence>
<evidence type="ECO:0000313" key="3">
    <source>
        <dbReference type="Proteomes" id="UP001235712"/>
    </source>
</evidence>
<protein>
    <recommendedName>
        <fullName evidence="4">Secreted protein</fullName>
    </recommendedName>
</protein>
<dbReference type="RefSeq" id="WP_307238027.1">
    <property type="nucleotide sequence ID" value="NZ_JAUSQZ010000001.1"/>
</dbReference>